<dbReference type="GO" id="GO:0043137">
    <property type="term" value="P:DNA replication, removal of RNA primer"/>
    <property type="evidence" value="ECO:0007669"/>
    <property type="project" value="TreeGrafter"/>
</dbReference>
<dbReference type="SUPFAM" id="SSF54928">
    <property type="entry name" value="RNA-binding domain, RBD"/>
    <property type="match status" value="1"/>
</dbReference>
<comment type="catalytic activity">
    <reaction evidence="1">
        <text>Endonucleolytic cleavage to 5'-phosphomonoester.</text>
        <dbReference type="EC" id="3.1.26.4"/>
    </reaction>
</comment>
<evidence type="ECO:0000256" key="8">
    <source>
        <dbReference type="ARBA" id="ARBA00022801"/>
    </source>
</evidence>
<evidence type="ECO:0000256" key="1">
    <source>
        <dbReference type="ARBA" id="ARBA00000077"/>
    </source>
</evidence>
<dbReference type="SUPFAM" id="SSF53098">
    <property type="entry name" value="Ribonuclease H-like"/>
    <property type="match status" value="1"/>
</dbReference>
<evidence type="ECO:0000256" key="3">
    <source>
        <dbReference type="ARBA" id="ARBA00012180"/>
    </source>
</evidence>
<evidence type="ECO:0000256" key="7">
    <source>
        <dbReference type="ARBA" id="ARBA00022771"/>
    </source>
</evidence>
<dbReference type="AlphaFoldDB" id="A0A9P8VN79"/>
<evidence type="ECO:0000259" key="12">
    <source>
        <dbReference type="PROSITE" id="PS50865"/>
    </source>
</evidence>
<dbReference type="GO" id="GO:0008270">
    <property type="term" value="F:zinc ion binding"/>
    <property type="evidence" value="ECO:0007669"/>
    <property type="project" value="UniProtKB-KW"/>
</dbReference>
<evidence type="ECO:0000256" key="11">
    <source>
        <dbReference type="SAM" id="MobiDB-lite"/>
    </source>
</evidence>
<evidence type="ECO:0000256" key="6">
    <source>
        <dbReference type="ARBA" id="ARBA00022759"/>
    </source>
</evidence>
<comment type="similarity">
    <text evidence="2">Belongs to the RNase H family.</text>
</comment>
<keyword evidence="6" id="KW-0255">Endonuclease</keyword>
<feature type="region of interest" description="Disordered" evidence="11">
    <location>
        <begin position="1081"/>
        <end position="1102"/>
    </location>
</feature>
<evidence type="ECO:0000256" key="10">
    <source>
        <dbReference type="PROSITE-ProRule" id="PRU00134"/>
    </source>
</evidence>
<sequence length="1102" mass="122755">MDSPDALVAPQSCLLCGLESSIFQCDDCQVVNYCSAAHRAAHLSKHKAACDRIKKSRKNLEKEDAALRAMPTDFMLPADIFKTGVGDFWGMTDTRDYMRARYGAAKALLQINTPAAYEKALAHFTDMIRLNESDNMGLRDIIPCLLLRLDMEQECYDFVKQWAFTNDEGCATKSNVPADIFESVDFLDTKYPAVDLAQLVSLTLLKLRLYLDLATLKSQSVDIDLMRRGVLEQTVKNLQTQYRTLRKIVHEQNPYFWGLLVDRSFKTPVSPESYTYGSIEEARVTLIRCRHSWNVTQDAVPMIAKETPALTTIYSSPTAATSSASSWAPTVKMKRGTGEAFPSKFATAPTSRPDDLFHAVHLKRSQLSRFVCRNDRKKILVYTDGACANNGQPNPRGGWALVWGPQNETSSRTTWGRLEDEGPFGDHVMATSNRAELRAVITALRMCDWRTEGFTSIVIATDSSYAADGATTWVKNWISNGWMTRAGKPVVNRDLWEALLGEVERWSSRGLLVEFWKIPRELNTRADTAAKDATKLEPQPLFDDLVGTYLQPPASQLRIVGLDLKMPDNDMSRLWREIFAAKIEPRDTMVWTFEHNYTLNLLCQEPPPNIIIDTDGSLLDHEELQKRVIQLMRGGATVVLAGISSTRAPPIPCQLDQLFTAIGLPWTGGSRYSSNQIPSQGVVSREIVSKLPSSVYDNALYADNVGSSNKWYIPNRGSDAASVASIQVGTGKFGYIGLSNSPRSSPTHSHDPSSTSINNHFHATITNLEPNFRCGAKMDAFQLNNEDVFGPSWREGRTLLLVNLPFHKTRTEIEAIVDTTVTEFAGGKLEKVYWPSDTEYRAPKHTGKLYIVVSDTKTAKAAAAYLDGSNWDGRCLKAVLSYRYVFERDVLGTSDESMAAEYDTQRLLSYHDTATPFLDKQSMAAKLDTQRLLSYHDTATHMLDQQSMAAELDTQRLLSYHDTSTPMLDQQYPVSDTLDGQTSLPVSPMLDGQMTLPDAATVDGQVPFPDFATLDGETPLSGSPRLVTVPFPQTPSAVPTFVAIAELFVENNRLRMRSSLQQQYISQLKRKVDELEERVRKSEAVKAGSYGGSEQGPDLLGL</sequence>
<feature type="domain" description="MYND-type" evidence="12">
    <location>
        <begin position="13"/>
        <end position="50"/>
    </location>
</feature>
<evidence type="ECO:0000256" key="5">
    <source>
        <dbReference type="ARBA" id="ARBA00022723"/>
    </source>
</evidence>
<dbReference type="GO" id="GO:0003676">
    <property type="term" value="F:nucleic acid binding"/>
    <property type="evidence" value="ECO:0007669"/>
    <property type="project" value="InterPro"/>
</dbReference>
<protein>
    <recommendedName>
        <fullName evidence="3">ribonuclease H</fullName>
        <ecNumber evidence="3">3.1.26.4</ecNumber>
    </recommendedName>
</protein>
<dbReference type="InterPro" id="IPR035979">
    <property type="entry name" value="RBD_domain_sf"/>
</dbReference>
<dbReference type="Proteomes" id="UP000770015">
    <property type="component" value="Unassembled WGS sequence"/>
</dbReference>
<dbReference type="Gene3D" id="6.10.140.2220">
    <property type="match status" value="1"/>
</dbReference>
<evidence type="ECO:0000256" key="9">
    <source>
        <dbReference type="ARBA" id="ARBA00022833"/>
    </source>
</evidence>
<keyword evidence="4" id="KW-0540">Nuclease</keyword>
<keyword evidence="7 10" id="KW-0863">Zinc-finger</keyword>
<proteinExistence type="inferred from homology"/>
<feature type="compositionally biased region" description="Low complexity" evidence="11">
    <location>
        <begin position="741"/>
        <end position="756"/>
    </location>
</feature>
<dbReference type="InterPro" id="IPR002893">
    <property type="entry name" value="Znf_MYND"/>
</dbReference>
<evidence type="ECO:0000313" key="15">
    <source>
        <dbReference type="Proteomes" id="UP000770015"/>
    </source>
</evidence>
<dbReference type="EC" id="3.1.26.4" evidence="3"/>
<keyword evidence="15" id="KW-1185">Reference proteome</keyword>
<dbReference type="PANTHER" id="PTHR10642:SF26">
    <property type="entry name" value="RIBONUCLEASE H1"/>
    <property type="match status" value="1"/>
</dbReference>
<dbReference type="Pfam" id="PF00075">
    <property type="entry name" value="RNase_H"/>
    <property type="match status" value="1"/>
</dbReference>
<evidence type="ECO:0000313" key="14">
    <source>
        <dbReference type="EMBL" id="KAH6697558.1"/>
    </source>
</evidence>
<feature type="region of interest" description="Disordered" evidence="11">
    <location>
        <begin position="739"/>
        <end position="758"/>
    </location>
</feature>
<dbReference type="PANTHER" id="PTHR10642">
    <property type="entry name" value="RIBONUCLEASE H1"/>
    <property type="match status" value="1"/>
</dbReference>
<organism evidence="14 15">
    <name type="scientific">Plectosphaerella plurivora</name>
    <dbReference type="NCBI Taxonomy" id="936078"/>
    <lineage>
        <taxon>Eukaryota</taxon>
        <taxon>Fungi</taxon>
        <taxon>Dikarya</taxon>
        <taxon>Ascomycota</taxon>
        <taxon>Pezizomycotina</taxon>
        <taxon>Sordariomycetes</taxon>
        <taxon>Hypocreomycetidae</taxon>
        <taxon>Glomerellales</taxon>
        <taxon>Plectosphaerellaceae</taxon>
        <taxon>Plectosphaerella</taxon>
    </lineage>
</organism>
<dbReference type="InterPro" id="IPR050092">
    <property type="entry name" value="RNase_H"/>
</dbReference>
<evidence type="ECO:0000256" key="4">
    <source>
        <dbReference type="ARBA" id="ARBA00022722"/>
    </source>
</evidence>
<dbReference type="PROSITE" id="PS50865">
    <property type="entry name" value="ZF_MYND_2"/>
    <property type="match status" value="1"/>
</dbReference>
<feature type="domain" description="RNase H type-1" evidence="13">
    <location>
        <begin position="375"/>
        <end position="535"/>
    </location>
</feature>
<dbReference type="CDD" id="cd13934">
    <property type="entry name" value="RNase_H_Dikarya_like"/>
    <property type="match status" value="1"/>
</dbReference>
<evidence type="ECO:0000256" key="2">
    <source>
        <dbReference type="ARBA" id="ARBA00005300"/>
    </source>
</evidence>
<evidence type="ECO:0000259" key="13">
    <source>
        <dbReference type="PROSITE" id="PS50879"/>
    </source>
</evidence>
<dbReference type="Gene3D" id="3.30.420.10">
    <property type="entry name" value="Ribonuclease H-like superfamily/Ribonuclease H"/>
    <property type="match status" value="1"/>
</dbReference>
<keyword evidence="9" id="KW-0862">Zinc</keyword>
<dbReference type="InterPro" id="IPR002156">
    <property type="entry name" value="RNaseH_domain"/>
</dbReference>
<dbReference type="InterPro" id="IPR036397">
    <property type="entry name" value="RNaseH_sf"/>
</dbReference>
<dbReference type="EMBL" id="JAGSXJ010000001">
    <property type="protein sequence ID" value="KAH6697558.1"/>
    <property type="molecule type" value="Genomic_DNA"/>
</dbReference>
<dbReference type="PROSITE" id="PS01360">
    <property type="entry name" value="ZF_MYND_1"/>
    <property type="match status" value="1"/>
</dbReference>
<dbReference type="Pfam" id="PF01753">
    <property type="entry name" value="zf-MYND"/>
    <property type="match status" value="1"/>
</dbReference>
<dbReference type="SUPFAM" id="SSF144232">
    <property type="entry name" value="HIT/MYND zinc finger-like"/>
    <property type="match status" value="1"/>
</dbReference>
<keyword evidence="5" id="KW-0479">Metal-binding</keyword>
<comment type="caution">
    <text evidence="14">The sequence shown here is derived from an EMBL/GenBank/DDBJ whole genome shotgun (WGS) entry which is preliminary data.</text>
</comment>
<reference evidence="14" key="1">
    <citation type="journal article" date="2021" name="Nat. Commun.">
        <title>Genetic determinants of endophytism in the Arabidopsis root mycobiome.</title>
        <authorList>
            <person name="Mesny F."/>
            <person name="Miyauchi S."/>
            <person name="Thiergart T."/>
            <person name="Pickel B."/>
            <person name="Atanasova L."/>
            <person name="Karlsson M."/>
            <person name="Huettel B."/>
            <person name="Barry K.W."/>
            <person name="Haridas S."/>
            <person name="Chen C."/>
            <person name="Bauer D."/>
            <person name="Andreopoulos W."/>
            <person name="Pangilinan J."/>
            <person name="LaButti K."/>
            <person name="Riley R."/>
            <person name="Lipzen A."/>
            <person name="Clum A."/>
            <person name="Drula E."/>
            <person name="Henrissat B."/>
            <person name="Kohler A."/>
            <person name="Grigoriev I.V."/>
            <person name="Martin F.M."/>
            <person name="Hacquard S."/>
        </authorList>
    </citation>
    <scope>NUCLEOTIDE SEQUENCE</scope>
    <source>
        <strain evidence="14">MPI-SDFR-AT-0117</strain>
    </source>
</reference>
<dbReference type="PROSITE" id="PS50879">
    <property type="entry name" value="RNASE_H_1"/>
    <property type="match status" value="1"/>
</dbReference>
<dbReference type="OrthoDB" id="407198at2759"/>
<gene>
    <name evidence="14" type="ORF">F5X68DRAFT_257700</name>
</gene>
<keyword evidence="8" id="KW-0378">Hydrolase</keyword>
<dbReference type="InterPro" id="IPR012337">
    <property type="entry name" value="RNaseH-like_sf"/>
</dbReference>
<dbReference type="GO" id="GO:0004523">
    <property type="term" value="F:RNA-DNA hybrid ribonuclease activity"/>
    <property type="evidence" value="ECO:0007669"/>
    <property type="project" value="UniProtKB-EC"/>
</dbReference>
<accession>A0A9P8VN79</accession>
<name>A0A9P8VN79_9PEZI</name>